<dbReference type="Proteomes" id="UP000198901">
    <property type="component" value="Unassembled WGS sequence"/>
</dbReference>
<evidence type="ECO:0000259" key="6">
    <source>
        <dbReference type="Pfam" id="PF04932"/>
    </source>
</evidence>
<evidence type="ECO:0000256" key="5">
    <source>
        <dbReference type="SAM" id="Phobius"/>
    </source>
</evidence>
<keyword evidence="2 5" id="KW-0812">Transmembrane</keyword>
<reference evidence="7 8" key="1">
    <citation type="submission" date="2016-10" db="EMBL/GenBank/DDBJ databases">
        <authorList>
            <person name="de Groot N.N."/>
        </authorList>
    </citation>
    <scope>NUCLEOTIDE SEQUENCE [LARGE SCALE GENOMIC DNA]</scope>
    <source>
        <strain evidence="7 8">DSM 21668</strain>
    </source>
</reference>
<feature type="transmembrane region" description="Helical" evidence="5">
    <location>
        <begin position="357"/>
        <end position="375"/>
    </location>
</feature>
<proteinExistence type="predicted"/>
<evidence type="ECO:0000256" key="2">
    <source>
        <dbReference type="ARBA" id="ARBA00022692"/>
    </source>
</evidence>
<protein>
    <submittedName>
        <fullName evidence="7">O-antigen ligase like membrane protein</fullName>
    </submittedName>
</protein>
<feature type="transmembrane region" description="Helical" evidence="5">
    <location>
        <begin position="430"/>
        <end position="449"/>
    </location>
</feature>
<feature type="transmembrane region" description="Helical" evidence="5">
    <location>
        <begin position="20"/>
        <end position="43"/>
    </location>
</feature>
<dbReference type="InterPro" id="IPR051533">
    <property type="entry name" value="WaaL-like"/>
</dbReference>
<organism evidence="7 8">
    <name type="scientific">Siphonobacter aquaeclarae</name>
    <dbReference type="NCBI Taxonomy" id="563176"/>
    <lineage>
        <taxon>Bacteria</taxon>
        <taxon>Pseudomonadati</taxon>
        <taxon>Bacteroidota</taxon>
        <taxon>Cytophagia</taxon>
        <taxon>Cytophagales</taxon>
        <taxon>Cytophagaceae</taxon>
        <taxon>Siphonobacter</taxon>
    </lineage>
</organism>
<feature type="transmembrane region" description="Helical" evidence="5">
    <location>
        <begin position="264"/>
        <end position="281"/>
    </location>
</feature>
<feature type="domain" description="O-antigen ligase-related" evidence="6">
    <location>
        <begin position="269"/>
        <end position="408"/>
    </location>
</feature>
<feature type="transmembrane region" description="Helical" evidence="5">
    <location>
        <begin position="395"/>
        <end position="418"/>
    </location>
</feature>
<dbReference type="EMBL" id="FNGS01000010">
    <property type="protein sequence ID" value="SDM87438.1"/>
    <property type="molecule type" value="Genomic_DNA"/>
</dbReference>
<feature type="transmembrane region" description="Helical" evidence="5">
    <location>
        <begin position="55"/>
        <end position="82"/>
    </location>
</feature>
<feature type="transmembrane region" description="Helical" evidence="5">
    <location>
        <begin position="149"/>
        <end position="167"/>
    </location>
</feature>
<evidence type="ECO:0000256" key="4">
    <source>
        <dbReference type="ARBA" id="ARBA00023136"/>
    </source>
</evidence>
<accession>A0A1G9WSK6</accession>
<dbReference type="PANTHER" id="PTHR37422:SF13">
    <property type="entry name" value="LIPOPOLYSACCHARIDE BIOSYNTHESIS PROTEIN PA4999-RELATED"/>
    <property type="match status" value="1"/>
</dbReference>
<dbReference type="InterPro" id="IPR007016">
    <property type="entry name" value="O-antigen_ligase-rel_domated"/>
</dbReference>
<gene>
    <name evidence="7" type="ORF">SAMN04488090_4419</name>
</gene>
<dbReference type="AlphaFoldDB" id="A0A1G9WSK6"/>
<name>A0A1G9WSK6_9BACT</name>
<keyword evidence="8" id="KW-1185">Reference proteome</keyword>
<evidence type="ECO:0000256" key="3">
    <source>
        <dbReference type="ARBA" id="ARBA00022989"/>
    </source>
</evidence>
<dbReference type="STRING" id="563176.SAMN04488090_4419"/>
<sequence length="482" mass="54371">MIESLRNRLAQTDWTRFFASWPGLLVLLTASLGLGILTVHFGVTAGAGMIAGMIALPVIYAIVAYPSFGVVTLLVFAYLLFYMMRFGIHFPMGTLMDGIQGLLILGFFVYQRRRQDWSIFKGPVSRMILIWIAYNFLEVLNPVAESRLAWVYTVRSVAVVTLMYFIFRFQIRTVTLIRTIFKIWLGLALFAALYGLKQEYIGFSAAEEEWLHSDPTIASLLLINGHWRKYSIFSDPVAFSYNMVVGSMICLALIVGCRAIWKKLILGILALVFLLSMLYSGTRGAYVLVPAGLVLFAILNYNRYVLLFSVIAGFALTILIFIPTSNPTLYRFQTAFRPSDDASFNVRKANQKRIQPYILTHPIGGGLGATGAWGQRFAPHSFLANFPPDSGYTRVAVEMGWVGLLLFCSMMFLILKTGITNYYRIQDRELKAYCLAMLLAVFVLNIGNYPQEALVQFPSSIYFYLMAALIDVTYSIDRKRLT</sequence>
<keyword evidence="3 5" id="KW-1133">Transmembrane helix</keyword>
<feature type="transmembrane region" description="Helical" evidence="5">
    <location>
        <begin position="238"/>
        <end position="257"/>
    </location>
</feature>
<feature type="transmembrane region" description="Helical" evidence="5">
    <location>
        <begin position="301"/>
        <end position="322"/>
    </location>
</feature>
<feature type="transmembrane region" description="Helical" evidence="5">
    <location>
        <begin position="88"/>
        <end position="110"/>
    </location>
</feature>
<evidence type="ECO:0000313" key="8">
    <source>
        <dbReference type="Proteomes" id="UP000198901"/>
    </source>
</evidence>
<keyword evidence="7" id="KW-0436">Ligase</keyword>
<feature type="transmembrane region" description="Helical" evidence="5">
    <location>
        <begin position="179"/>
        <end position="196"/>
    </location>
</feature>
<feature type="transmembrane region" description="Helical" evidence="5">
    <location>
        <begin position="461"/>
        <end position="477"/>
    </location>
</feature>
<dbReference type="OrthoDB" id="783093at2"/>
<evidence type="ECO:0000256" key="1">
    <source>
        <dbReference type="ARBA" id="ARBA00004141"/>
    </source>
</evidence>
<dbReference type="GO" id="GO:0016020">
    <property type="term" value="C:membrane"/>
    <property type="evidence" value="ECO:0007669"/>
    <property type="project" value="UniProtKB-SubCell"/>
</dbReference>
<keyword evidence="4 5" id="KW-0472">Membrane</keyword>
<dbReference type="Pfam" id="PF04932">
    <property type="entry name" value="Wzy_C"/>
    <property type="match status" value="1"/>
</dbReference>
<dbReference type="GO" id="GO:0016874">
    <property type="term" value="F:ligase activity"/>
    <property type="evidence" value="ECO:0007669"/>
    <property type="project" value="UniProtKB-KW"/>
</dbReference>
<feature type="transmembrane region" description="Helical" evidence="5">
    <location>
        <begin position="117"/>
        <end position="137"/>
    </location>
</feature>
<dbReference type="PANTHER" id="PTHR37422">
    <property type="entry name" value="TEICHURONIC ACID BIOSYNTHESIS PROTEIN TUAE"/>
    <property type="match status" value="1"/>
</dbReference>
<evidence type="ECO:0000313" key="7">
    <source>
        <dbReference type="EMBL" id="SDM87438.1"/>
    </source>
</evidence>
<comment type="subcellular location">
    <subcellularLocation>
        <location evidence="1">Membrane</location>
        <topology evidence="1">Multi-pass membrane protein</topology>
    </subcellularLocation>
</comment>
<dbReference type="RefSeq" id="WP_093207933.1">
    <property type="nucleotide sequence ID" value="NZ_FNGS01000010.1"/>
</dbReference>